<sequence>MATIKDIAKAAGVSVTTVSRALNGYSDVNEKTRTKIKEIAEQLQYSPNALARSLVMNKTNTVGLLVSELNRSGVKDNFTFEVMCGINDSLGDLGYDLILFNTNTAKQKKKSYAQLSRERQVEGVIIQGMKKDDPYLKEVIDSNIPSVLIDIEMKGTNVGYVTTDNEFGAQMAMKHLINYGHRNIAMINGSDQALISRKRLKGYKKVLKDAEITFNENYVVDGAFSEQKSEEVALQLLEEHPEITAIFCASDLMAMGVLKAAKKKGFHIPEDLSVVGFDDITLAAYVDPPLTTIAQDKYQIGYEAAKLLIDMLQGKDQRRMKMLDNHLIIRETTAPLQR</sequence>
<keyword evidence="3" id="KW-0804">Transcription</keyword>
<dbReference type="PANTHER" id="PTHR30146">
    <property type="entry name" value="LACI-RELATED TRANSCRIPTIONAL REPRESSOR"/>
    <property type="match status" value="1"/>
</dbReference>
<dbReference type="EMBL" id="MLQR01000001">
    <property type="protein sequence ID" value="OIJ17058.1"/>
    <property type="molecule type" value="Genomic_DNA"/>
</dbReference>
<keyword evidence="2" id="KW-0238">DNA-binding</keyword>
<comment type="caution">
    <text evidence="6">The sequence shown here is derived from an EMBL/GenBank/DDBJ whole genome shotgun (WGS) entry which is preliminary data.</text>
</comment>
<reference evidence="6 7" key="1">
    <citation type="submission" date="2016-10" db="EMBL/GenBank/DDBJ databases">
        <title>Draft genome sequences of four alkaliphilic bacteria belonging to the Anaerobacillus genus.</title>
        <authorList>
            <person name="Bassil N.M."/>
            <person name="Lloyd J.R."/>
        </authorList>
    </citation>
    <scope>NUCLEOTIDE SEQUENCE [LARGE SCALE GENOMIC DNA]</scope>
    <source>
        <strain evidence="6 7">DSM 18345</strain>
    </source>
</reference>
<dbReference type="CDD" id="cd01392">
    <property type="entry name" value="HTH_LacI"/>
    <property type="match status" value="1"/>
</dbReference>
<dbReference type="AlphaFoldDB" id="A0A1S2LWZ9"/>
<keyword evidence="1" id="KW-0805">Transcription regulation</keyword>
<dbReference type="InterPro" id="IPR046335">
    <property type="entry name" value="LacI/GalR-like_sensor"/>
</dbReference>
<dbReference type="PROSITE" id="PS50932">
    <property type="entry name" value="HTH_LACI_2"/>
    <property type="match status" value="1"/>
</dbReference>
<organism evidence="6 7">
    <name type="scientific">Anaerobacillus alkalilacustris</name>
    <dbReference type="NCBI Taxonomy" id="393763"/>
    <lineage>
        <taxon>Bacteria</taxon>
        <taxon>Bacillati</taxon>
        <taxon>Bacillota</taxon>
        <taxon>Bacilli</taxon>
        <taxon>Bacillales</taxon>
        <taxon>Bacillaceae</taxon>
        <taxon>Anaerobacillus</taxon>
    </lineage>
</organism>
<dbReference type="GO" id="GO:0003700">
    <property type="term" value="F:DNA-binding transcription factor activity"/>
    <property type="evidence" value="ECO:0007669"/>
    <property type="project" value="TreeGrafter"/>
</dbReference>
<gene>
    <name evidence="6" type="ORF">BKP37_00520</name>
</gene>
<dbReference type="InterPro" id="IPR000843">
    <property type="entry name" value="HTH_LacI"/>
</dbReference>
<dbReference type="GO" id="GO:0000976">
    <property type="term" value="F:transcription cis-regulatory region binding"/>
    <property type="evidence" value="ECO:0007669"/>
    <property type="project" value="TreeGrafter"/>
</dbReference>
<evidence type="ECO:0000313" key="7">
    <source>
        <dbReference type="Proteomes" id="UP000179524"/>
    </source>
</evidence>
<dbReference type="Pfam" id="PF13377">
    <property type="entry name" value="Peripla_BP_3"/>
    <property type="match status" value="1"/>
</dbReference>
<dbReference type="RefSeq" id="WP_071307786.1">
    <property type="nucleotide sequence ID" value="NZ_MLQR01000001.1"/>
</dbReference>
<dbReference type="PRINTS" id="PR00036">
    <property type="entry name" value="HTHLACI"/>
</dbReference>
<dbReference type="Proteomes" id="UP000179524">
    <property type="component" value="Unassembled WGS sequence"/>
</dbReference>
<accession>A0A1S2LWZ9</accession>
<feature type="domain" description="HTH cro/C1-type" evidence="5">
    <location>
        <begin position="3"/>
        <end position="50"/>
    </location>
</feature>
<evidence type="ECO:0000259" key="4">
    <source>
        <dbReference type="PROSITE" id="PS50932"/>
    </source>
</evidence>
<evidence type="ECO:0000259" key="5">
    <source>
        <dbReference type="PROSITE" id="PS50943"/>
    </source>
</evidence>
<dbReference type="PROSITE" id="PS00356">
    <property type="entry name" value="HTH_LACI_1"/>
    <property type="match status" value="1"/>
</dbReference>
<feature type="domain" description="HTH lacI-type" evidence="4">
    <location>
        <begin position="2"/>
        <end position="56"/>
    </location>
</feature>
<evidence type="ECO:0000256" key="1">
    <source>
        <dbReference type="ARBA" id="ARBA00023015"/>
    </source>
</evidence>
<dbReference type="Gene3D" id="3.40.50.2300">
    <property type="match status" value="2"/>
</dbReference>
<protein>
    <submittedName>
        <fullName evidence="6">LacI family transcriptional regulator</fullName>
    </submittedName>
</protein>
<name>A0A1S2LWZ9_9BACI</name>
<dbReference type="SUPFAM" id="SSF53822">
    <property type="entry name" value="Periplasmic binding protein-like I"/>
    <property type="match status" value="1"/>
</dbReference>
<evidence type="ECO:0000256" key="3">
    <source>
        <dbReference type="ARBA" id="ARBA00023163"/>
    </source>
</evidence>
<evidence type="ECO:0000313" key="6">
    <source>
        <dbReference type="EMBL" id="OIJ17058.1"/>
    </source>
</evidence>
<dbReference type="Gene3D" id="1.10.260.40">
    <property type="entry name" value="lambda repressor-like DNA-binding domains"/>
    <property type="match status" value="1"/>
</dbReference>
<dbReference type="InterPro" id="IPR010982">
    <property type="entry name" value="Lambda_DNA-bd_dom_sf"/>
</dbReference>
<dbReference type="PROSITE" id="PS50943">
    <property type="entry name" value="HTH_CROC1"/>
    <property type="match status" value="1"/>
</dbReference>
<dbReference type="InterPro" id="IPR028082">
    <property type="entry name" value="Peripla_BP_I"/>
</dbReference>
<evidence type="ECO:0000256" key="2">
    <source>
        <dbReference type="ARBA" id="ARBA00023125"/>
    </source>
</evidence>
<proteinExistence type="predicted"/>
<dbReference type="CDD" id="cd06267">
    <property type="entry name" value="PBP1_LacI_sugar_binding-like"/>
    <property type="match status" value="1"/>
</dbReference>
<dbReference type="InterPro" id="IPR001387">
    <property type="entry name" value="Cro/C1-type_HTH"/>
</dbReference>
<dbReference type="SUPFAM" id="SSF47413">
    <property type="entry name" value="lambda repressor-like DNA-binding domains"/>
    <property type="match status" value="1"/>
</dbReference>
<dbReference type="SMART" id="SM00354">
    <property type="entry name" value="HTH_LACI"/>
    <property type="match status" value="1"/>
</dbReference>
<keyword evidence="7" id="KW-1185">Reference proteome</keyword>
<dbReference type="Pfam" id="PF00356">
    <property type="entry name" value="LacI"/>
    <property type="match status" value="1"/>
</dbReference>
<dbReference type="OrthoDB" id="9775106at2"/>
<dbReference type="PANTHER" id="PTHR30146:SF109">
    <property type="entry name" value="HTH-TYPE TRANSCRIPTIONAL REGULATOR GALS"/>
    <property type="match status" value="1"/>
</dbReference>